<accession>A0AAV7W9M0</accession>
<organism evidence="2 3">
    <name type="scientific">Pleurodeles waltl</name>
    <name type="common">Iberian ribbed newt</name>
    <dbReference type="NCBI Taxonomy" id="8319"/>
    <lineage>
        <taxon>Eukaryota</taxon>
        <taxon>Metazoa</taxon>
        <taxon>Chordata</taxon>
        <taxon>Craniata</taxon>
        <taxon>Vertebrata</taxon>
        <taxon>Euteleostomi</taxon>
        <taxon>Amphibia</taxon>
        <taxon>Batrachia</taxon>
        <taxon>Caudata</taxon>
        <taxon>Salamandroidea</taxon>
        <taxon>Salamandridae</taxon>
        <taxon>Pleurodelinae</taxon>
        <taxon>Pleurodeles</taxon>
    </lineage>
</organism>
<gene>
    <name evidence="2" type="ORF">NDU88_004659</name>
</gene>
<dbReference type="Proteomes" id="UP001066276">
    <property type="component" value="Chromosome 1_2"/>
</dbReference>
<name>A0AAV7W9M0_PLEWA</name>
<evidence type="ECO:0000313" key="3">
    <source>
        <dbReference type="Proteomes" id="UP001066276"/>
    </source>
</evidence>
<dbReference type="AlphaFoldDB" id="A0AAV7W9M0"/>
<keyword evidence="3" id="KW-1185">Reference proteome</keyword>
<evidence type="ECO:0000256" key="1">
    <source>
        <dbReference type="SAM" id="MobiDB-lite"/>
    </source>
</evidence>
<comment type="caution">
    <text evidence="2">The sequence shown here is derived from an EMBL/GenBank/DDBJ whole genome shotgun (WGS) entry which is preliminary data.</text>
</comment>
<sequence length="117" mass="12674">MLLPSSLPQGVEVADRGGRGTTSLPWAHSPAARVQVASCREHSAAVLHNPLQQRAAERHALVVGTWIRAAYGRADLDAKVELPCIDPGAFFLRAAQHVSVWDAECTAVKYSVFIDCR</sequence>
<reference evidence="2" key="1">
    <citation type="journal article" date="2022" name="bioRxiv">
        <title>Sequencing and chromosome-scale assembly of the giantPleurodeles waltlgenome.</title>
        <authorList>
            <person name="Brown T."/>
            <person name="Elewa A."/>
            <person name="Iarovenko S."/>
            <person name="Subramanian E."/>
            <person name="Araus A.J."/>
            <person name="Petzold A."/>
            <person name="Susuki M."/>
            <person name="Suzuki K.-i.T."/>
            <person name="Hayashi T."/>
            <person name="Toyoda A."/>
            <person name="Oliveira C."/>
            <person name="Osipova E."/>
            <person name="Leigh N.D."/>
            <person name="Simon A."/>
            <person name="Yun M.H."/>
        </authorList>
    </citation>
    <scope>NUCLEOTIDE SEQUENCE</scope>
    <source>
        <strain evidence="2">20211129_DDA</strain>
        <tissue evidence="2">Liver</tissue>
    </source>
</reference>
<evidence type="ECO:0000313" key="2">
    <source>
        <dbReference type="EMBL" id="KAJ1209281.1"/>
    </source>
</evidence>
<proteinExistence type="predicted"/>
<protein>
    <submittedName>
        <fullName evidence="2">Uncharacterized protein</fullName>
    </submittedName>
</protein>
<feature type="region of interest" description="Disordered" evidence="1">
    <location>
        <begin position="1"/>
        <end position="26"/>
    </location>
</feature>
<dbReference type="EMBL" id="JANPWB010000002">
    <property type="protein sequence ID" value="KAJ1209281.1"/>
    <property type="molecule type" value="Genomic_DNA"/>
</dbReference>